<dbReference type="FunFam" id="3.40.50.720:FF:000203">
    <property type="entry name" value="D-3-phosphoglycerate dehydrogenase (SerA)"/>
    <property type="match status" value="1"/>
</dbReference>
<dbReference type="SUPFAM" id="SSF52283">
    <property type="entry name" value="Formate/glycerate dehydrogenase catalytic domain-like"/>
    <property type="match status" value="1"/>
</dbReference>
<evidence type="ECO:0000259" key="6">
    <source>
        <dbReference type="Pfam" id="PF02826"/>
    </source>
</evidence>
<sequence>MARVVVTNRIPASGLELLREQHEVIAWEQEQPPSREQVLAAVAGADAIVTLLTDRVDGELLDAAGDQLLVVANVAVGYDNLDVAACESRGVVATNTPGVLTDTTADTAFGLMLMATRRFGEAEREVRSGEPWRWGMFYLLGTSLQGKTLGIIGPGLIGIATARRARAFGMEIVYSGRSPMDPAAEAELSATRLATEELLARADVVSVHCPLVPQGRPDSTYHLIDAAALAAMKPTAYLVNTSRGPVVDEASLAAALRDGTIAGAGLDVYEDEPTIHPDLFDLENVVLLPHLGSATHETRSAMADLAARNALAVLSGQEALSPVTRRTT</sequence>
<protein>
    <submittedName>
        <fullName evidence="7">Putative glyoxylate reductase</fullName>
    </submittedName>
</protein>
<dbReference type="EMBL" id="BAHD01000022">
    <property type="protein sequence ID" value="GAB95517.1"/>
    <property type="molecule type" value="Genomic_DNA"/>
</dbReference>
<proteinExistence type="inferred from homology"/>
<evidence type="ECO:0000313" key="7">
    <source>
        <dbReference type="EMBL" id="GAB95517.1"/>
    </source>
</evidence>
<dbReference type="InterPro" id="IPR006140">
    <property type="entry name" value="D-isomer_DH_NAD-bd"/>
</dbReference>
<dbReference type="PANTHER" id="PTHR10996">
    <property type="entry name" value="2-HYDROXYACID DEHYDROGENASE-RELATED"/>
    <property type="match status" value="1"/>
</dbReference>
<feature type="domain" description="D-isomer specific 2-hydroxyacid dehydrogenase NAD-binding" evidence="6">
    <location>
        <begin position="109"/>
        <end position="292"/>
    </location>
</feature>
<evidence type="ECO:0000256" key="1">
    <source>
        <dbReference type="ARBA" id="ARBA00005854"/>
    </source>
</evidence>
<dbReference type="RefSeq" id="WP_006592049.1">
    <property type="nucleotide sequence ID" value="NZ_BAHD01000022.1"/>
</dbReference>
<evidence type="ECO:0000256" key="3">
    <source>
        <dbReference type="ARBA" id="ARBA00023027"/>
    </source>
</evidence>
<dbReference type="AlphaFoldDB" id="K6WTS9"/>
<name>K6WTS9_9MICO</name>
<dbReference type="GO" id="GO:0051287">
    <property type="term" value="F:NAD binding"/>
    <property type="evidence" value="ECO:0007669"/>
    <property type="project" value="InterPro"/>
</dbReference>
<dbReference type="STRING" id="1184609.KILIM_022_00010"/>
<dbReference type="GO" id="GO:0030267">
    <property type="term" value="F:glyoxylate reductase (NADPH) activity"/>
    <property type="evidence" value="ECO:0007669"/>
    <property type="project" value="TreeGrafter"/>
</dbReference>
<reference evidence="7 8" key="1">
    <citation type="submission" date="2012-08" db="EMBL/GenBank/DDBJ databases">
        <title>Whole genome shotgun sequence of Kineosphaera limosa NBRC 100340.</title>
        <authorList>
            <person name="Yoshida I."/>
            <person name="Isaki S."/>
            <person name="Hosoyama A."/>
            <person name="Tsuchikane K."/>
            <person name="Katsumata H."/>
            <person name="Ando Y."/>
            <person name="Ohji S."/>
            <person name="Hamada M."/>
            <person name="Tamura T."/>
            <person name="Yamazoe A."/>
            <person name="Yamazaki S."/>
            <person name="Fujita N."/>
        </authorList>
    </citation>
    <scope>NUCLEOTIDE SEQUENCE [LARGE SCALE GENOMIC DNA]</scope>
    <source>
        <strain evidence="7 8">NBRC 100340</strain>
    </source>
</reference>
<accession>K6WTS9</accession>
<keyword evidence="8" id="KW-1185">Reference proteome</keyword>
<dbReference type="SUPFAM" id="SSF51735">
    <property type="entry name" value="NAD(P)-binding Rossmann-fold domains"/>
    <property type="match status" value="1"/>
</dbReference>
<evidence type="ECO:0000256" key="4">
    <source>
        <dbReference type="RuleBase" id="RU003719"/>
    </source>
</evidence>
<dbReference type="CDD" id="cd05301">
    <property type="entry name" value="GDH"/>
    <property type="match status" value="1"/>
</dbReference>
<dbReference type="Gene3D" id="3.40.50.720">
    <property type="entry name" value="NAD(P)-binding Rossmann-like Domain"/>
    <property type="match status" value="2"/>
</dbReference>
<dbReference type="Pfam" id="PF00389">
    <property type="entry name" value="2-Hacid_dh"/>
    <property type="match status" value="1"/>
</dbReference>
<gene>
    <name evidence="7" type="ORF">KILIM_022_00010</name>
</gene>
<dbReference type="GO" id="GO:0005829">
    <property type="term" value="C:cytosol"/>
    <property type="evidence" value="ECO:0007669"/>
    <property type="project" value="TreeGrafter"/>
</dbReference>
<feature type="domain" description="D-isomer specific 2-hydroxyacid dehydrogenase catalytic" evidence="5">
    <location>
        <begin position="4"/>
        <end position="323"/>
    </location>
</feature>
<dbReference type="eggNOG" id="COG1052">
    <property type="taxonomic scope" value="Bacteria"/>
</dbReference>
<dbReference type="Pfam" id="PF02826">
    <property type="entry name" value="2-Hacid_dh_C"/>
    <property type="match status" value="1"/>
</dbReference>
<evidence type="ECO:0000256" key="2">
    <source>
        <dbReference type="ARBA" id="ARBA00023002"/>
    </source>
</evidence>
<dbReference type="InterPro" id="IPR036291">
    <property type="entry name" value="NAD(P)-bd_dom_sf"/>
</dbReference>
<dbReference type="GO" id="GO:0016618">
    <property type="term" value="F:hydroxypyruvate reductase [NAD(P)H] activity"/>
    <property type="evidence" value="ECO:0007669"/>
    <property type="project" value="TreeGrafter"/>
</dbReference>
<keyword evidence="3" id="KW-0520">NAD</keyword>
<dbReference type="InterPro" id="IPR006139">
    <property type="entry name" value="D-isomer_2_OHA_DH_cat_dom"/>
</dbReference>
<dbReference type="OrthoDB" id="117809at2"/>
<comment type="caution">
    <text evidence="7">The sequence shown here is derived from an EMBL/GenBank/DDBJ whole genome shotgun (WGS) entry which is preliminary data.</text>
</comment>
<keyword evidence="2 4" id="KW-0560">Oxidoreductase</keyword>
<evidence type="ECO:0000259" key="5">
    <source>
        <dbReference type="Pfam" id="PF00389"/>
    </source>
</evidence>
<dbReference type="PROSITE" id="PS00671">
    <property type="entry name" value="D_2_HYDROXYACID_DH_3"/>
    <property type="match status" value="1"/>
</dbReference>
<evidence type="ECO:0000313" key="8">
    <source>
        <dbReference type="Proteomes" id="UP000008366"/>
    </source>
</evidence>
<dbReference type="Proteomes" id="UP000008366">
    <property type="component" value="Unassembled WGS sequence"/>
</dbReference>
<dbReference type="InterPro" id="IPR029753">
    <property type="entry name" value="D-isomer_DH_CS"/>
</dbReference>
<dbReference type="InterPro" id="IPR050223">
    <property type="entry name" value="D-isomer_2-hydroxyacid_DH"/>
</dbReference>
<comment type="similarity">
    <text evidence="1 4">Belongs to the D-isomer specific 2-hydroxyacid dehydrogenase family.</text>
</comment>
<organism evidence="7 8">
    <name type="scientific">Kineosphaera limosa NBRC 100340</name>
    <dbReference type="NCBI Taxonomy" id="1184609"/>
    <lineage>
        <taxon>Bacteria</taxon>
        <taxon>Bacillati</taxon>
        <taxon>Actinomycetota</taxon>
        <taxon>Actinomycetes</taxon>
        <taxon>Micrococcales</taxon>
        <taxon>Dermatophilaceae</taxon>
        <taxon>Kineosphaera</taxon>
    </lineage>
</organism>
<dbReference type="PANTHER" id="PTHR10996:SF178">
    <property type="entry name" value="2-HYDROXYACID DEHYDROGENASE YGL185C-RELATED"/>
    <property type="match status" value="1"/>
</dbReference>